<dbReference type="GeneID" id="92084374"/>
<accession>A0ABR1PRW0</accession>
<name>A0ABR1PRW0_9PEZI</name>
<sequence>MLGVQVAPVEIAAAQPRPVGAPALGPDLPERAGIELRLGRGQPHVHLADLFVGRPARGQLGKVAEHLQAGVRPEALARLVLLHVAVRAGQQQGLVLVHQLVGRLQEEEGAVELDEERRGLGRYVVVQTLHGGVGLVDFDGSLPVLARVVEGLDEKADGAVVKLALLEPVHREAGGGEGGPDVGKDGVSDGLLPPRVVQRLLHVGGRHEFGGMGVEAVPLVRLRHLEDVLDLDGPHFYRGFGR</sequence>
<protein>
    <submittedName>
        <fullName evidence="1">Uncharacterized protein</fullName>
    </submittedName>
</protein>
<dbReference type="EMBL" id="JAQQWE010000011">
    <property type="protein sequence ID" value="KAK7936652.1"/>
    <property type="molecule type" value="Genomic_DNA"/>
</dbReference>
<keyword evidence="2" id="KW-1185">Reference proteome</keyword>
<evidence type="ECO:0000313" key="1">
    <source>
        <dbReference type="EMBL" id="KAK7936652.1"/>
    </source>
</evidence>
<reference evidence="1 2" key="1">
    <citation type="submission" date="2023-01" db="EMBL/GenBank/DDBJ databases">
        <title>Analysis of 21 Apiospora genomes using comparative genomics revels a genus with tremendous synthesis potential of carbohydrate active enzymes and secondary metabolites.</title>
        <authorList>
            <person name="Sorensen T."/>
        </authorList>
    </citation>
    <scope>NUCLEOTIDE SEQUENCE [LARGE SCALE GENOMIC DNA]</scope>
    <source>
        <strain evidence="1 2">CBS 24483</strain>
    </source>
</reference>
<dbReference type="RefSeq" id="XP_066692401.1">
    <property type="nucleotide sequence ID" value="XM_066851312.1"/>
</dbReference>
<organism evidence="1 2">
    <name type="scientific">Apiospora aurea</name>
    <dbReference type="NCBI Taxonomy" id="335848"/>
    <lineage>
        <taxon>Eukaryota</taxon>
        <taxon>Fungi</taxon>
        <taxon>Dikarya</taxon>
        <taxon>Ascomycota</taxon>
        <taxon>Pezizomycotina</taxon>
        <taxon>Sordariomycetes</taxon>
        <taxon>Xylariomycetidae</taxon>
        <taxon>Amphisphaeriales</taxon>
        <taxon>Apiosporaceae</taxon>
        <taxon>Apiospora</taxon>
    </lineage>
</organism>
<gene>
    <name evidence="1" type="ORF">PG986_015090</name>
</gene>
<dbReference type="Proteomes" id="UP001391051">
    <property type="component" value="Unassembled WGS sequence"/>
</dbReference>
<comment type="caution">
    <text evidence="1">The sequence shown here is derived from an EMBL/GenBank/DDBJ whole genome shotgun (WGS) entry which is preliminary data.</text>
</comment>
<evidence type="ECO:0000313" key="2">
    <source>
        <dbReference type="Proteomes" id="UP001391051"/>
    </source>
</evidence>
<proteinExistence type="predicted"/>